<dbReference type="STRING" id="229921.ADN01_02330"/>
<dbReference type="InterPro" id="IPR029063">
    <property type="entry name" value="SAM-dependent_MTases_sf"/>
</dbReference>
<comment type="similarity">
    <text evidence="5">Belongs to the protein N5-glutamine methyltransferase family. PrmC subfamily.</text>
</comment>
<dbReference type="Pfam" id="PF17827">
    <property type="entry name" value="PrmC_N"/>
    <property type="match status" value="1"/>
</dbReference>
<protein>
    <recommendedName>
        <fullName evidence="5">Release factor glutamine methyltransferase</fullName>
        <shortName evidence="5">RF MTase</shortName>
        <ecNumber evidence="5">2.1.1.297</ecNumber>
    </recommendedName>
    <alternativeName>
        <fullName evidence="5">N5-glutamine methyltransferase PrmC</fullName>
    </alternativeName>
    <alternativeName>
        <fullName evidence="5">Protein-(glutamine-N5) MTase PrmC</fullName>
    </alternativeName>
    <alternativeName>
        <fullName evidence="5">Protein-glutamine N-methyltransferase PrmC</fullName>
    </alternativeName>
</protein>
<proteinExistence type="inferred from homology"/>
<keyword evidence="9" id="KW-1185">Reference proteome</keyword>
<dbReference type="PANTHER" id="PTHR18895">
    <property type="entry name" value="HEMK METHYLTRANSFERASE"/>
    <property type="match status" value="1"/>
</dbReference>
<dbReference type="InterPro" id="IPR007848">
    <property type="entry name" value="Small_mtfrase_dom"/>
</dbReference>
<feature type="domain" description="Release factor glutamine methyltransferase N-terminal" evidence="7">
    <location>
        <begin position="6"/>
        <end position="75"/>
    </location>
</feature>
<dbReference type="SUPFAM" id="SSF53335">
    <property type="entry name" value="S-adenosyl-L-methionine-dependent methyltransferases"/>
    <property type="match status" value="1"/>
</dbReference>
<evidence type="ECO:0000256" key="1">
    <source>
        <dbReference type="ARBA" id="ARBA00022603"/>
    </source>
</evidence>
<dbReference type="RefSeq" id="WP_062418712.1">
    <property type="nucleotide sequence ID" value="NZ_DF967974.1"/>
</dbReference>
<dbReference type="OrthoDB" id="9800643at2"/>
<evidence type="ECO:0000256" key="3">
    <source>
        <dbReference type="ARBA" id="ARBA00022691"/>
    </source>
</evidence>
<dbReference type="AlphaFoldDB" id="A0A0P6YL91"/>
<comment type="function">
    <text evidence="5">Methylates the class 1 translation termination release factors RF1/PrfA and RF2/PrfB on the glutamine residue of the universally conserved GGQ motif.</text>
</comment>
<gene>
    <name evidence="5" type="primary">prmC</name>
    <name evidence="8" type="ORF">ADN01_02330</name>
</gene>
<feature type="binding site" evidence="5">
    <location>
        <position position="144"/>
    </location>
    <ligand>
        <name>S-adenosyl-L-methionine</name>
        <dbReference type="ChEBI" id="CHEBI:59789"/>
    </ligand>
</feature>
<keyword evidence="2 5" id="KW-0808">Transferase</keyword>
<feature type="domain" description="Methyltransferase small" evidence="6">
    <location>
        <begin position="107"/>
        <end position="192"/>
    </location>
</feature>
<dbReference type="Pfam" id="PF05175">
    <property type="entry name" value="MTS"/>
    <property type="match status" value="1"/>
</dbReference>
<evidence type="ECO:0000256" key="2">
    <source>
        <dbReference type="ARBA" id="ARBA00022679"/>
    </source>
</evidence>
<dbReference type="NCBIfam" id="TIGR03534">
    <property type="entry name" value="RF_mod_PrmC"/>
    <property type="match status" value="1"/>
</dbReference>
<dbReference type="InterPro" id="IPR040758">
    <property type="entry name" value="PrmC_N"/>
</dbReference>
<dbReference type="Gene3D" id="3.40.50.150">
    <property type="entry name" value="Vaccinia Virus protein VP39"/>
    <property type="match status" value="1"/>
</dbReference>
<organism evidence="8 9">
    <name type="scientific">Levilinea saccharolytica</name>
    <dbReference type="NCBI Taxonomy" id="229921"/>
    <lineage>
        <taxon>Bacteria</taxon>
        <taxon>Bacillati</taxon>
        <taxon>Chloroflexota</taxon>
        <taxon>Anaerolineae</taxon>
        <taxon>Anaerolineales</taxon>
        <taxon>Anaerolineaceae</taxon>
        <taxon>Levilinea</taxon>
    </lineage>
</organism>
<dbReference type="InterPro" id="IPR050320">
    <property type="entry name" value="N5-glutamine_MTase"/>
</dbReference>
<comment type="caution">
    <text evidence="8">The sequence shown here is derived from an EMBL/GenBank/DDBJ whole genome shotgun (WGS) entry which is preliminary data.</text>
</comment>
<dbReference type="NCBIfam" id="TIGR00536">
    <property type="entry name" value="hemK_fam"/>
    <property type="match status" value="1"/>
</dbReference>
<dbReference type="PATRIC" id="fig|229921.5.peg.2474"/>
<comment type="caution">
    <text evidence="5">Lacks conserved residue(s) required for the propagation of feature annotation.</text>
</comment>
<feature type="binding site" evidence="5">
    <location>
        <position position="187"/>
    </location>
    <ligand>
        <name>S-adenosyl-L-methionine</name>
        <dbReference type="ChEBI" id="CHEBI:59789"/>
    </ligand>
</feature>
<dbReference type="InterPro" id="IPR004556">
    <property type="entry name" value="HemK-like"/>
</dbReference>
<dbReference type="CDD" id="cd02440">
    <property type="entry name" value="AdoMet_MTases"/>
    <property type="match status" value="1"/>
</dbReference>
<evidence type="ECO:0000256" key="5">
    <source>
        <dbReference type="HAMAP-Rule" id="MF_02126"/>
    </source>
</evidence>
<dbReference type="EC" id="2.1.1.297" evidence="5"/>
<dbReference type="GO" id="GO:0102559">
    <property type="term" value="F:peptide chain release factor N(5)-glutamine methyltransferase activity"/>
    <property type="evidence" value="ECO:0007669"/>
    <property type="project" value="UniProtKB-EC"/>
</dbReference>
<dbReference type="PANTHER" id="PTHR18895:SF74">
    <property type="entry name" value="MTRF1L RELEASE FACTOR GLUTAMINE METHYLTRANSFERASE"/>
    <property type="match status" value="1"/>
</dbReference>
<dbReference type="Proteomes" id="UP000050501">
    <property type="component" value="Unassembled WGS sequence"/>
</dbReference>
<dbReference type="GO" id="GO:0032259">
    <property type="term" value="P:methylation"/>
    <property type="evidence" value="ECO:0007669"/>
    <property type="project" value="UniProtKB-KW"/>
</dbReference>
<evidence type="ECO:0000259" key="7">
    <source>
        <dbReference type="Pfam" id="PF17827"/>
    </source>
</evidence>
<dbReference type="Gene3D" id="1.10.8.10">
    <property type="entry name" value="DNA helicase RuvA subunit, C-terminal domain"/>
    <property type="match status" value="1"/>
</dbReference>
<dbReference type="InterPro" id="IPR019874">
    <property type="entry name" value="RF_methyltr_PrmC"/>
</dbReference>
<evidence type="ECO:0000313" key="9">
    <source>
        <dbReference type="Proteomes" id="UP000050501"/>
    </source>
</evidence>
<keyword evidence="1 5" id="KW-0489">Methyltransferase</keyword>
<name>A0A0P6YL91_9CHLR</name>
<evidence type="ECO:0000259" key="6">
    <source>
        <dbReference type="Pfam" id="PF05175"/>
    </source>
</evidence>
<evidence type="ECO:0000256" key="4">
    <source>
        <dbReference type="ARBA" id="ARBA00048391"/>
    </source>
</evidence>
<accession>A0A0P6YL91</accession>
<reference evidence="8 9" key="1">
    <citation type="submission" date="2015-07" db="EMBL/GenBank/DDBJ databases">
        <title>Genome sequence of Levilinea saccharolytica DSM 16555.</title>
        <authorList>
            <person name="Hemp J."/>
            <person name="Ward L.M."/>
            <person name="Pace L.A."/>
            <person name="Fischer W.W."/>
        </authorList>
    </citation>
    <scope>NUCLEOTIDE SEQUENCE [LARGE SCALE GENOMIC DNA]</scope>
    <source>
        <strain evidence="8 9">KIBI-1</strain>
    </source>
</reference>
<sequence>MTSLAEWLAQARQRLSHTADQPALEAQVLLAHVLQKSRPWVIAHSDQTLEADQINLLETSLCALQAGFPLPYLTGRQEFFGLEFAVSPQVLIPRPETELLVELALAWLRAHPARRRAADVGTGSGCIAVTLAHHIPDLSLLAVDRSAAALNIARQNAQRWQVSERIHWLQSDLLSAVSDRLDLLCANLPYIPTHKLADLRVTQHEPRLALDGGADGLDLIHTLLTQAARCLAPAALILLEIEAEQPESALALARRCFPLAQSAVHTDLAGLPRLLSIQT</sequence>
<comment type="catalytic activity">
    <reaction evidence="4 5">
        <text>L-glutaminyl-[peptide chain release factor] + S-adenosyl-L-methionine = N(5)-methyl-L-glutaminyl-[peptide chain release factor] + S-adenosyl-L-homocysteine + H(+)</text>
        <dbReference type="Rhea" id="RHEA:42896"/>
        <dbReference type="Rhea" id="RHEA-COMP:10271"/>
        <dbReference type="Rhea" id="RHEA-COMP:10272"/>
        <dbReference type="ChEBI" id="CHEBI:15378"/>
        <dbReference type="ChEBI" id="CHEBI:30011"/>
        <dbReference type="ChEBI" id="CHEBI:57856"/>
        <dbReference type="ChEBI" id="CHEBI:59789"/>
        <dbReference type="ChEBI" id="CHEBI:61891"/>
        <dbReference type="EC" id="2.1.1.297"/>
    </reaction>
</comment>
<feature type="binding site" evidence="5">
    <location>
        <begin position="121"/>
        <end position="125"/>
    </location>
    <ligand>
        <name>S-adenosyl-L-methionine</name>
        <dbReference type="ChEBI" id="CHEBI:59789"/>
    </ligand>
</feature>
<evidence type="ECO:0000313" key="8">
    <source>
        <dbReference type="EMBL" id="KPL90694.1"/>
    </source>
</evidence>
<dbReference type="HAMAP" id="MF_02126">
    <property type="entry name" value="RF_methyltr_PrmC"/>
    <property type="match status" value="1"/>
</dbReference>
<keyword evidence="3 5" id="KW-0949">S-adenosyl-L-methionine</keyword>
<dbReference type="EMBL" id="LGCM01000010">
    <property type="protein sequence ID" value="KPL90694.1"/>
    <property type="molecule type" value="Genomic_DNA"/>
</dbReference>